<dbReference type="EMBL" id="JAATOP010000004">
    <property type="protein sequence ID" value="NIY72364.1"/>
    <property type="molecule type" value="Genomic_DNA"/>
</dbReference>
<name>A0ABX0VX38_9RHOB</name>
<accession>A0ABX0VX38</accession>
<dbReference type="EC" id="1.20.4.1" evidence="4"/>
<comment type="catalytic activity">
    <reaction evidence="4">
        <text>[glutaredoxin]-dithiol + arsenate + glutathione + H(+) = glutathionyl-S-S-[glutaredoxin] + arsenite + H2O</text>
        <dbReference type="Rhea" id="RHEA:22016"/>
        <dbReference type="Rhea" id="RHEA-COMP:10729"/>
        <dbReference type="Rhea" id="RHEA-COMP:17668"/>
        <dbReference type="ChEBI" id="CHEBI:15377"/>
        <dbReference type="ChEBI" id="CHEBI:15378"/>
        <dbReference type="ChEBI" id="CHEBI:29242"/>
        <dbReference type="ChEBI" id="CHEBI:29950"/>
        <dbReference type="ChEBI" id="CHEBI:48597"/>
        <dbReference type="ChEBI" id="CHEBI:57925"/>
        <dbReference type="ChEBI" id="CHEBI:146199"/>
        <dbReference type="EC" id="1.20.4.1"/>
    </reaction>
</comment>
<evidence type="ECO:0000313" key="6">
    <source>
        <dbReference type="Proteomes" id="UP000709466"/>
    </source>
</evidence>
<evidence type="ECO:0000256" key="2">
    <source>
        <dbReference type="ARBA" id="ARBA00023002"/>
    </source>
</evidence>
<evidence type="ECO:0000256" key="3">
    <source>
        <dbReference type="PROSITE-ProRule" id="PRU01282"/>
    </source>
</evidence>
<dbReference type="InterPro" id="IPR036249">
    <property type="entry name" value="Thioredoxin-like_sf"/>
</dbReference>
<keyword evidence="2 4" id="KW-0560">Oxidoreductase</keyword>
<organism evidence="5 6">
    <name type="scientific">Marivivens donghaensis</name>
    <dbReference type="NCBI Taxonomy" id="1699413"/>
    <lineage>
        <taxon>Bacteria</taxon>
        <taxon>Pseudomonadati</taxon>
        <taxon>Pseudomonadota</taxon>
        <taxon>Alphaproteobacteria</taxon>
        <taxon>Rhodobacterales</taxon>
        <taxon>Paracoccaceae</taxon>
        <taxon>Marivivens group</taxon>
        <taxon>Marivivens</taxon>
    </lineage>
</organism>
<proteinExistence type="inferred from homology"/>
<reference evidence="5 6" key="1">
    <citation type="submission" date="2020-03" db="EMBL/GenBank/DDBJ databases">
        <title>Bacterial isolates of synthetic phycosphere.</title>
        <authorList>
            <person name="Fu H."/>
            <person name="Moran M.A."/>
        </authorList>
    </citation>
    <scope>NUCLEOTIDE SEQUENCE [LARGE SCALE GENOMIC DNA]</scope>
    <source>
        <strain evidence="5 6">HF1</strain>
    </source>
</reference>
<evidence type="ECO:0000256" key="4">
    <source>
        <dbReference type="RuleBase" id="RU362029"/>
    </source>
</evidence>
<dbReference type="RefSeq" id="WP_167637744.1">
    <property type="nucleotide sequence ID" value="NZ_JAATOP010000004.1"/>
</dbReference>
<dbReference type="PANTHER" id="PTHR30041:SF4">
    <property type="entry name" value="ARSENATE REDUCTASE"/>
    <property type="match status" value="1"/>
</dbReference>
<dbReference type="InterPro" id="IPR006659">
    <property type="entry name" value="Arsenate_reductase"/>
</dbReference>
<dbReference type="Gene3D" id="3.40.30.10">
    <property type="entry name" value="Glutaredoxin"/>
    <property type="match status" value="1"/>
</dbReference>
<dbReference type="NCBIfam" id="TIGR00014">
    <property type="entry name" value="arsC"/>
    <property type="match status" value="1"/>
</dbReference>
<gene>
    <name evidence="5" type="primary">arsC</name>
    <name evidence="5" type="ORF">HCZ30_07925</name>
</gene>
<evidence type="ECO:0000313" key="5">
    <source>
        <dbReference type="EMBL" id="NIY72364.1"/>
    </source>
</evidence>
<dbReference type="PANTHER" id="PTHR30041">
    <property type="entry name" value="ARSENATE REDUCTASE"/>
    <property type="match status" value="1"/>
</dbReference>
<comment type="caution">
    <text evidence="5">The sequence shown here is derived from an EMBL/GenBank/DDBJ whole genome shotgun (WGS) entry which is preliminary data.</text>
</comment>
<dbReference type="Proteomes" id="UP000709466">
    <property type="component" value="Unassembled WGS sequence"/>
</dbReference>
<dbReference type="SUPFAM" id="SSF52833">
    <property type="entry name" value="Thioredoxin-like"/>
    <property type="match status" value="1"/>
</dbReference>
<keyword evidence="6" id="KW-1185">Reference proteome</keyword>
<dbReference type="InterPro" id="IPR006660">
    <property type="entry name" value="Arsenate_reductase-like"/>
</dbReference>
<comment type="similarity">
    <text evidence="1 3 4">Belongs to the ArsC family.</text>
</comment>
<dbReference type="Pfam" id="PF03960">
    <property type="entry name" value="ArsC"/>
    <property type="match status" value="1"/>
</dbReference>
<dbReference type="GO" id="GO:0008794">
    <property type="term" value="F:arsenate reductase (glutaredoxin) activity"/>
    <property type="evidence" value="ECO:0007669"/>
    <property type="project" value="UniProtKB-EC"/>
</dbReference>
<dbReference type="PROSITE" id="PS51353">
    <property type="entry name" value="ARSC"/>
    <property type="match status" value="1"/>
</dbReference>
<dbReference type="CDD" id="cd03034">
    <property type="entry name" value="ArsC_ArsC"/>
    <property type="match status" value="1"/>
</dbReference>
<sequence>MILWHNPRCSKSRETLALLKDNGFDPSVRLYLETPPDADELRELLTTLGISAHDLARKKEKEFKDLNLAAADDATLIDAMITHPRLIERPILINGSKAAIGRPPEAVLAIL</sequence>
<protein>
    <recommendedName>
        <fullName evidence="4">Arsenate reductase</fullName>
        <ecNumber evidence="4">1.20.4.1</ecNumber>
    </recommendedName>
</protein>
<evidence type="ECO:0000256" key="1">
    <source>
        <dbReference type="ARBA" id="ARBA00007198"/>
    </source>
</evidence>